<feature type="region of interest" description="Disordered" evidence="1">
    <location>
        <begin position="464"/>
        <end position="493"/>
    </location>
</feature>
<feature type="compositionally biased region" description="Basic and acidic residues" evidence="1">
    <location>
        <begin position="537"/>
        <end position="550"/>
    </location>
</feature>
<feature type="compositionally biased region" description="Basic and acidic residues" evidence="1">
    <location>
        <begin position="312"/>
        <end position="325"/>
    </location>
</feature>
<feature type="region of interest" description="Disordered" evidence="1">
    <location>
        <begin position="641"/>
        <end position="705"/>
    </location>
</feature>
<feature type="compositionally biased region" description="Polar residues" evidence="1">
    <location>
        <begin position="791"/>
        <end position="802"/>
    </location>
</feature>
<feature type="region of interest" description="Disordered" evidence="1">
    <location>
        <begin position="159"/>
        <end position="325"/>
    </location>
</feature>
<accession>A0A317SMG8</accession>
<feature type="region of interest" description="Disordered" evidence="1">
    <location>
        <begin position="64"/>
        <end position="141"/>
    </location>
</feature>
<dbReference type="EMBL" id="PYWC01000058">
    <property type="protein sequence ID" value="PWW74636.1"/>
    <property type="molecule type" value="Genomic_DNA"/>
</dbReference>
<feature type="region of interest" description="Disordered" evidence="1">
    <location>
        <begin position="537"/>
        <end position="614"/>
    </location>
</feature>
<feature type="compositionally biased region" description="Basic and acidic residues" evidence="1">
    <location>
        <begin position="601"/>
        <end position="614"/>
    </location>
</feature>
<proteinExistence type="predicted"/>
<dbReference type="OrthoDB" id="1696305at2759"/>
<organism evidence="2 3">
    <name type="scientific">Tuber magnatum</name>
    <name type="common">white Piedmont truffle</name>
    <dbReference type="NCBI Taxonomy" id="42249"/>
    <lineage>
        <taxon>Eukaryota</taxon>
        <taxon>Fungi</taxon>
        <taxon>Dikarya</taxon>
        <taxon>Ascomycota</taxon>
        <taxon>Pezizomycotina</taxon>
        <taxon>Pezizomycetes</taxon>
        <taxon>Pezizales</taxon>
        <taxon>Tuberaceae</taxon>
        <taxon>Tuber</taxon>
    </lineage>
</organism>
<feature type="compositionally biased region" description="Polar residues" evidence="1">
    <location>
        <begin position="245"/>
        <end position="254"/>
    </location>
</feature>
<dbReference type="Proteomes" id="UP000246991">
    <property type="component" value="Unassembled WGS sequence"/>
</dbReference>
<feature type="region of interest" description="Disordered" evidence="1">
    <location>
        <begin position="791"/>
        <end position="825"/>
    </location>
</feature>
<evidence type="ECO:0000256" key="1">
    <source>
        <dbReference type="SAM" id="MobiDB-lite"/>
    </source>
</evidence>
<evidence type="ECO:0000313" key="3">
    <source>
        <dbReference type="Proteomes" id="UP000246991"/>
    </source>
</evidence>
<feature type="compositionally biased region" description="Acidic residues" evidence="1">
    <location>
        <begin position="812"/>
        <end position="825"/>
    </location>
</feature>
<keyword evidence="3" id="KW-1185">Reference proteome</keyword>
<gene>
    <name evidence="2" type="ORF">C7212DRAFT_365054</name>
</gene>
<dbReference type="AlphaFoldDB" id="A0A317SMG8"/>
<feature type="compositionally biased region" description="Polar residues" evidence="1">
    <location>
        <begin position="641"/>
        <end position="665"/>
    </location>
</feature>
<evidence type="ECO:0000313" key="2">
    <source>
        <dbReference type="EMBL" id="PWW74636.1"/>
    </source>
</evidence>
<reference evidence="2 3" key="1">
    <citation type="submission" date="2018-03" db="EMBL/GenBank/DDBJ databases">
        <title>Genomes of Pezizomycetes fungi and the evolution of truffles.</title>
        <authorList>
            <person name="Murat C."/>
            <person name="Payen T."/>
            <person name="Noel B."/>
            <person name="Kuo A."/>
            <person name="Martin F.M."/>
        </authorList>
    </citation>
    <scope>NUCLEOTIDE SEQUENCE [LARGE SCALE GENOMIC DNA]</scope>
    <source>
        <strain evidence="2">091103-1</strain>
    </source>
</reference>
<feature type="compositionally biased region" description="Low complexity" evidence="1">
    <location>
        <begin position="676"/>
        <end position="685"/>
    </location>
</feature>
<comment type="caution">
    <text evidence="2">The sequence shown here is derived from an EMBL/GenBank/DDBJ whole genome shotgun (WGS) entry which is preliminary data.</text>
</comment>
<sequence>MPEIPIFLMPNVVNDPARSKEILRNVPCNDQESVIARELKVIPSSEPSTPSRLWFDIQASRGLESNEGGQTNFTGTANGARPKKLPPVTRCNPLQTRIKSPLDIDSQPHSSRPESPGLENFSDLQFPDCEITDGDKDHVKGSAWGARIGSVLAIPMGRIGSRGKSVDSRKSAKSGIDSLERERSTSKAQPDPYSDGHNISMGGARSPSPAPMSPEETLHGGHPSPRGEAHYPAFQSTRDGRFGSSVGSPHQSPPAQGRSRVRQTFSKYSGKIATRGASPGTDSDHQSQPFASGKFSLSDLPGKSKSRVNRFLRPEQRNDTEDTVPHTVLHDGGSDVSPGASHVAILGASTNSEQSPPAKPGFRSNLTKRVNHARKRMSLPFIFGPDVATFYPPVETLGPRAVPPGPPRRIEIAPRDLPGNFSLPSEAKCVTVSATPPYLENNHVTQEWTLQNFTDMNIAQSSPPLGLLGYGHSPPQPSPPETNNLVKNPTPPHTLPVAPKINVMAPFESREYIPEVEAGGDIPKVSGVPWGIITHHENSYQEDPKDRLKPGTDSNEPDAPAALRGISAVPGHKPIELLEEEERRHRRDSRVMGLNPETILGDDRPASQADDDGRRDTYGAAIREIAGLDLTLRGPPALHSNSLGNVSGPSNVNKFSSPTLQSASNGEPAATPPATTPSDSPESETIAVTGSRPCSPFPGPGVTSASNALTTQLTIAPLPTTVPATSQSQHLSMSQRISSSFIVEDLSSGVYVKAAPQQMVTPVAASLNTGVSSCPETPLLGNGMGCSGGSPVSVSINGNGEVNVSPHHLDGQAEEEEGGEEDEQG</sequence>
<protein>
    <submittedName>
        <fullName evidence="2">Uncharacterized protein</fullName>
    </submittedName>
</protein>
<name>A0A317SMG8_9PEZI</name>
<feature type="compositionally biased region" description="Polar residues" evidence="1">
    <location>
        <begin position="67"/>
        <end position="77"/>
    </location>
</feature>